<dbReference type="EMBL" id="JBHSLV010000055">
    <property type="protein sequence ID" value="MFC5395933.1"/>
    <property type="molecule type" value="Genomic_DNA"/>
</dbReference>
<reference evidence="3" key="1">
    <citation type="journal article" date="2019" name="Int. J. Syst. Evol. Microbiol.">
        <title>The Global Catalogue of Microorganisms (GCM) 10K type strain sequencing project: providing services to taxonomists for standard genome sequencing and annotation.</title>
        <authorList>
            <consortium name="The Broad Institute Genomics Platform"/>
            <consortium name="The Broad Institute Genome Sequencing Center for Infectious Disease"/>
            <person name="Wu L."/>
            <person name="Ma J."/>
        </authorList>
    </citation>
    <scope>NUCLEOTIDE SEQUENCE [LARGE SCALE GENOMIC DNA]</scope>
    <source>
        <strain evidence="3">CGMCC 1.16326</strain>
    </source>
</reference>
<feature type="region of interest" description="Disordered" evidence="1">
    <location>
        <begin position="47"/>
        <end position="67"/>
    </location>
</feature>
<name>A0ABW0HFC2_9HYPH</name>
<keyword evidence="3" id="KW-1185">Reference proteome</keyword>
<dbReference type="RefSeq" id="WP_377012128.1">
    <property type="nucleotide sequence ID" value="NZ_JBHSLV010000055.1"/>
</dbReference>
<evidence type="ECO:0000313" key="2">
    <source>
        <dbReference type="EMBL" id="MFC5395933.1"/>
    </source>
</evidence>
<protein>
    <recommendedName>
        <fullName evidence="4">SGNH/GDSL hydrolase family protein</fullName>
    </recommendedName>
</protein>
<accession>A0ABW0HFC2</accession>
<sequence>MSSSTSSFDARWGGFGRTFLAAATLLAAALLALAFLVDPYDSGRSPLTLKTGVSPQGPRTAAASRGRDPQFSGAIFGNSHIQLVSPEQLAQQTGIPFVSLIAPATGPRESLVLLDWFLRHRKEQAKALVIGIDVRWCTADPTLAIEKPFPFWLFESSTVRYLAGLLRFDVIEETLRRLRYLTAKQPERARPDGYWDYEAGYEVQGFHSDPVRRGQLLEPLDISGGNTTGPFPAATALRDLLDRLAPGVPVVLVRPPNFVSGLPKPGTPGAGADAACRDAYARLAAERPRTAFVDWRVDRPENREPDNYFDHTHYRRKIAGPLAADIAAAIIGLR</sequence>
<proteinExistence type="predicted"/>
<gene>
    <name evidence="2" type="ORF">ACFPPC_25175</name>
</gene>
<evidence type="ECO:0008006" key="4">
    <source>
        <dbReference type="Google" id="ProtNLM"/>
    </source>
</evidence>
<comment type="caution">
    <text evidence="2">The sequence shown here is derived from an EMBL/GenBank/DDBJ whole genome shotgun (WGS) entry which is preliminary data.</text>
</comment>
<evidence type="ECO:0000313" key="3">
    <source>
        <dbReference type="Proteomes" id="UP001596104"/>
    </source>
</evidence>
<evidence type="ECO:0000256" key="1">
    <source>
        <dbReference type="SAM" id="MobiDB-lite"/>
    </source>
</evidence>
<dbReference type="Proteomes" id="UP001596104">
    <property type="component" value="Unassembled WGS sequence"/>
</dbReference>
<organism evidence="2 3">
    <name type="scientific">Bosea vestrisii</name>
    <dbReference type="NCBI Taxonomy" id="151416"/>
    <lineage>
        <taxon>Bacteria</taxon>
        <taxon>Pseudomonadati</taxon>
        <taxon>Pseudomonadota</taxon>
        <taxon>Alphaproteobacteria</taxon>
        <taxon>Hyphomicrobiales</taxon>
        <taxon>Boseaceae</taxon>
        <taxon>Bosea</taxon>
    </lineage>
</organism>